<evidence type="ECO:0000256" key="1">
    <source>
        <dbReference type="SAM" id="SignalP"/>
    </source>
</evidence>
<feature type="chain" id="PRO_5040214980" evidence="1">
    <location>
        <begin position="22"/>
        <end position="295"/>
    </location>
</feature>
<organism evidence="2 3">
    <name type="scientific">Caenorhabditis angaria</name>
    <dbReference type="NCBI Taxonomy" id="860376"/>
    <lineage>
        <taxon>Eukaryota</taxon>
        <taxon>Metazoa</taxon>
        <taxon>Ecdysozoa</taxon>
        <taxon>Nematoda</taxon>
        <taxon>Chromadorea</taxon>
        <taxon>Rhabditida</taxon>
        <taxon>Rhabditina</taxon>
        <taxon>Rhabditomorpha</taxon>
        <taxon>Rhabditoidea</taxon>
        <taxon>Rhabditidae</taxon>
        <taxon>Peloderinae</taxon>
        <taxon>Caenorhabditis</taxon>
    </lineage>
</organism>
<sequence>MLLFTCFFLVQIIFPFSLSRGIVMYGYPTWIVCKVTTSTATSTACFEDFETSSYDFGYFNSSAKTCCKTNYELLIWANNGGKTDKIIFNIDDSSTSCSDNNPLIYDNTNAGNSLFRITYNATSKNMMVQARECTTDANYYYSLRNGKTQCWGLYNIDNSYNVDQKIEILKQNNLKQTSPLDILLINRLVQGTMEGSSTYKVAIVMDGKRTDSCNTLSNLNTAACKFPNGFNIIDTQNPLLSSYPFTSNPTMSTSRRCLAMFFDSEKSPLNQKVNFVDCSQTTADGYTYIHAVARK</sequence>
<protein>
    <submittedName>
        <fullName evidence="2">Uncharacterized protein</fullName>
    </submittedName>
</protein>
<reference evidence="2" key="1">
    <citation type="submission" date="2022-11" db="EMBL/GenBank/DDBJ databases">
        <authorList>
            <person name="Kikuchi T."/>
        </authorList>
    </citation>
    <scope>NUCLEOTIDE SEQUENCE</scope>
    <source>
        <strain evidence="2">PS1010</strain>
    </source>
</reference>
<keyword evidence="3" id="KW-1185">Reference proteome</keyword>
<dbReference type="EMBL" id="CANHGI010000004">
    <property type="protein sequence ID" value="CAI5448215.1"/>
    <property type="molecule type" value="Genomic_DNA"/>
</dbReference>
<keyword evidence="1" id="KW-0732">Signal</keyword>
<feature type="signal peptide" evidence="1">
    <location>
        <begin position="1"/>
        <end position="21"/>
    </location>
</feature>
<dbReference type="Proteomes" id="UP001152747">
    <property type="component" value="Unassembled WGS sequence"/>
</dbReference>
<name>A0A9P1IMV5_9PELO</name>
<proteinExistence type="predicted"/>
<gene>
    <name evidence="2" type="ORF">CAMP_LOCUS10852</name>
</gene>
<comment type="caution">
    <text evidence="2">The sequence shown here is derived from an EMBL/GenBank/DDBJ whole genome shotgun (WGS) entry which is preliminary data.</text>
</comment>
<dbReference type="AlphaFoldDB" id="A0A9P1IMV5"/>
<evidence type="ECO:0000313" key="2">
    <source>
        <dbReference type="EMBL" id="CAI5448215.1"/>
    </source>
</evidence>
<accession>A0A9P1IMV5</accession>
<evidence type="ECO:0000313" key="3">
    <source>
        <dbReference type="Proteomes" id="UP001152747"/>
    </source>
</evidence>